<feature type="region of interest" description="Disordered" evidence="31">
    <location>
        <begin position="1"/>
        <end position="73"/>
    </location>
</feature>
<evidence type="ECO:0000259" key="35">
    <source>
        <dbReference type="PROSITE" id="PS51545"/>
    </source>
</evidence>
<evidence type="ECO:0000256" key="23">
    <source>
        <dbReference type="ARBA" id="ARBA00023136"/>
    </source>
</evidence>
<feature type="domain" description="PX" evidence="33">
    <location>
        <begin position="1407"/>
        <end position="1523"/>
    </location>
</feature>
<keyword evidence="19" id="KW-0067">ATP-binding</keyword>
<dbReference type="CDD" id="cd08381">
    <property type="entry name" value="C2B_PI3K_class_II"/>
    <property type="match status" value="1"/>
</dbReference>
<dbReference type="Ensembl" id="ENSSPUT00000010193.1">
    <property type="protein sequence ID" value="ENSSPUP00000009554.1"/>
    <property type="gene ID" value="ENSSPUG00000007345.1"/>
</dbReference>
<dbReference type="GO" id="GO:0005654">
    <property type="term" value="C:nucleoplasm"/>
    <property type="evidence" value="ECO:0007669"/>
    <property type="project" value="Ensembl"/>
</dbReference>
<feature type="compositionally biased region" description="Polar residues" evidence="31">
    <location>
        <begin position="1"/>
        <end position="20"/>
    </location>
</feature>
<keyword evidence="16" id="KW-0808">Transferase</keyword>
<dbReference type="InterPro" id="IPR001263">
    <property type="entry name" value="PI3K_accessory_dom"/>
</dbReference>
<comment type="cofactor">
    <cofactor evidence="2">
        <name>Mg(2+)</name>
        <dbReference type="ChEBI" id="CHEBI:18420"/>
    </cofactor>
</comment>
<dbReference type="GO" id="GO:0030276">
    <property type="term" value="F:clathrin binding"/>
    <property type="evidence" value="ECO:0007669"/>
    <property type="project" value="Ensembl"/>
</dbReference>
<keyword evidence="15" id="KW-0254">Endocytosis</keyword>
<evidence type="ECO:0000256" key="1">
    <source>
        <dbReference type="ARBA" id="ARBA00001913"/>
    </source>
</evidence>
<evidence type="ECO:0000259" key="33">
    <source>
        <dbReference type="PROSITE" id="PS50195"/>
    </source>
</evidence>
<keyword evidence="12" id="KW-0268">Exocytosis</keyword>
<dbReference type="GO" id="GO:0006897">
    <property type="term" value="P:endocytosis"/>
    <property type="evidence" value="ECO:0007669"/>
    <property type="project" value="UniProtKB-KW"/>
</dbReference>
<dbReference type="SMART" id="SM00312">
    <property type="entry name" value="PX"/>
    <property type="match status" value="1"/>
</dbReference>
<dbReference type="FunFam" id="3.30.1010.10:FF:000001">
    <property type="entry name" value="Phosphatidylinositol 4-phosphate 3-kinase C2 domain-containing subunit beta"/>
    <property type="match status" value="1"/>
</dbReference>
<evidence type="ECO:0000256" key="6">
    <source>
        <dbReference type="ARBA" id="ARBA00004601"/>
    </source>
</evidence>
<dbReference type="FunFam" id="3.30.1520.10:FF:000006">
    <property type="entry name" value="Phosphatidylinositol 4-phosphate 3-kinase C2 domain-containing subunit alpha"/>
    <property type="match status" value="1"/>
</dbReference>
<reference evidence="38" key="2">
    <citation type="submission" date="2025-09" db="UniProtKB">
        <authorList>
            <consortium name="Ensembl"/>
        </authorList>
    </citation>
    <scope>IDENTIFICATION</scope>
</reference>
<evidence type="ECO:0000256" key="31">
    <source>
        <dbReference type="SAM" id="MobiDB-lite"/>
    </source>
</evidence>
<dbReference type="Pfam" id="PF00794">
    <property type="entry name" value="PI3K_rbd"/>
    <property type="match status" value="1"/>
</dbReference>
<evidence type="ECO:0000256" key="3">
    <source>
        <dbReference type="ARBA" id="ARBA00004123"/>
    </source>
</evidence>
<dbReference type="InterPro" id="IPR036940">
    <property type="entry name" value="PI3/4_kinase_cat_sf"/>
</dbReference>
<evidence type="ECO:0000259" key="37">
    <source>
        <dbReference type="PROSITE" id="PS51547"/>
    </source>
</evidence>
<dbReference type="GO" id="GO:0005802">
    <property type="term" value="C:trans-Golgi network"/>
    <property type="evidence" value="ECO:0007669"/>
    <property type="project" value="Ensembl"/>
</dbReference>
<dbReference type="GO" id="GO:0016303">
    <property type="term" value="F:1-phosphatidylinositol-3-kinase activity"/>
    <property type="evidence" value="ECO:0007669"/>
    <property type="project" value="UniProtKB-EC"/>
</dbReference>
<dbReference type="Gene3D" id="1.25.40.70">
    <property type="entry name" value="Phosphatidylinositol 3-kinase, accessory domain (PIK)"/>
    <property type="match status" value="1"/>
</dbReference>
<dbReference type="InterPro" id="IPR042236">
    <property type="entry name" value="PI3K_accessory_sf"/>
</dbReference>
<dbReference type="FunFam" id="1.25.40.70:FF:000007">
    <property type="entry name" value="phosphatidylinositol 4-phosphate 3-kinase C2 domain-containing subunit alpha"/>
    <property type="match status" value="1"/>
</dbReference>
<dbReference type="FunFam" id="2.60.40.150:FF:000116">
    <property type="entry name" value="Phosphatidylinositol 4-phosphate 3-kinase C2 domain-containing subunit alpha"/>
    <property type="match status" value="1"/>
</dbReference>
<dbReference type="Gene3D" id="3.30.1010.10">
    <property type="entry name" value="Phosphatidylinositol 3-kinase Catalytic Subunit, Chain A, domain 4"/>
    <property type="match status" value="1"/>
</dbReference>
<dbReference type="FunFam" id="2.60.40.150:FF:000036">
    <property type="entry name" value="phosphatidylinositol 4-phosphate 3-kinase C2 domain-containing subunit beta"/>
    <property type="match status" value="1"/>
</dbReference>
<evidence type="ECO:0000256" key="11">
    <source>
        <dbReference type="ARBA" id="ARBA00022475"/>
    </source>
</evidence>
<dbReference type="GO" id="GO:0043491">
    <property type="term" value="P:phosphatidylinositol 3-kinase/protein kinase B signal transduction"/>
    <property type="evidence" value="ECO:0007669"/>
    <property type="project" value="TreeGrafter"/>
</dbReference>
<dbReference type="GO" id="GO:0005886">
    <property type="term" value="C:plasma membrane"/>
    <property type="evidence" value="ECO:0007669"/>
    <property type="project" value="UniProtKB-SubCell"/>
</dbReference>
<feature type="domain" description="C2 PI3K-type" evidence="37">
    <location>
        <begin position="668"/>
        <end position="827"/>
    </location>
</feature>
<evidence type="ECO:0000259" key="36">
    <source>
        <dbReference type="PROSITE" id="PS51546"/>
    </source>
</evidence>
<evidence type="ECO:0000256" key="26">
    <source>
        <dbReference type="ARBA" id="ARBA00023981"/>
    </source>
</evidence>
<dbReference type="Pfam" id="PF00168">
    <property type="entry name" value="C2"/>
    <property type="match status" value="1"/>
</dbReference>
<proteinExistence type="inferred from homology"/>
<dbReference type="CDD" id="cd04012">
    <property type="entry name" value="C2A_PI3K_class_II"/>
    <property type="match status" value="1"/>
</dbReference>
<dbReference type="SUPFAM" id="SSF64268">
    <property type="entry name" value="PX domain"/>
    <property type="match status" value="1"/>
</dbReference>
<dbReference type="PROSITE" id="PS51547">
    <property type="entry name" value="C2_PI3K"/>
    <property type="match status" value="1"/>
</dbReference>
<keyword evidence="14" id="KW-0597">Phosphoprotein</keyword>
<keyword evidence="22" id="KW-0443">Lipid metabolism</keyword>
<feature type="region of interest" description="Disordered" evidence="31">
    <location>
        <begin position="355"/>
        <end position="383"/>
    </location>
</feature>
<evidence type="ECO:0000256" key="16">
    <source>
        <dbReference type="ARBA" id="ARBA00022679"/>
    </source>
</evidence>
<evidence type="ECO:0000256" key="21">
    <source>
        <dbReference type="ARBA" id="ARBA00023034"/>
    </source>
</evidence>
<dbReference type="EC" id="2.7.1.137" evidence="10"/>
<dbReference type="SMART" id="SM00239">
    <property type="entry name" value="C2"/>
    <property type="match status" value="2"/>
</dbReference>
<dbReference type="Gene3D" id="3.10.20.90">
    <property type="entry name" value="Phosphatidylinositol 3-kinase Catalytic Subunit, Chain A, domain 1"/>
    <property type="match status" value="1"/>
</dbReference>
<dbReference type="SUPFAM" id="SSF48371">
    <property type="entry name" value="ARM repeat"/>
    <property type="match status" value="1"/>
</dbReference>
<evidence type="ECO:0000256" key="29">
    <source>
        <dbReference type="ARBA" id="ARBA00069404"/>
    </source>
</evidence>
<dbReference type="InterPro" id="IPR035892">
    <property type="entry name" value="C2_domain_sf"/>
</dbReference>
<evidence type="ECO:0000256" key="4">
    <source>
        <dbReference type="ARBA" id="ARBA00004132"/>
    </source>
</evidence>
<dbReference type="InterPro" id="IPR000403">
    <property type="entry name" value="PI3/4_kinase_cat_dom"/>
</dbReference>
<dbReference type="PANTHER" id="PTHR10048:SF28">
    <property type="entry name" value="PHOSPHATIDYLINOSITOL 4-PHOSPHATE 3-KINASE C2 DOMAIN-CONTAINING SUBUNIT ALPHA"/>
    <property type="match status" value="1"/>
</dbReference>
<dbReference type="OMA" id="HQWPALY"/>
<keyword evidence="20" id="KW-0007">Acetylation</keyword>
<keyword evidence="11" id="KW-1003">Cell membrane</keyword>
<evidence type="ECO:0000256" key="12">
    <source>
        <dbReference type="ARBA" id="ARBA00022483"/>
    </source>
</evidence>
<sequence length="1674" mass="188762">MAQISSTNGFKQRSSPSLGTARTKDVDKEEALQMEAEALAKMQKERGVASNIQSTESLSSTRQNAQAHSKQDHDLMVFPESDAKKRVEDKLNAIDIEKLSHADLEKLLLDDSFESSKVPALPVTPLLSPTLTSQFYIRPTGQRGQWLPGPATCTLPSIYTSTPYGKQVGVFQNGFHPSMSTYQSTDPIYLGLPRQSPYISYPVPAAPSFRAQGSLPVYHPALTHEMAKVFDKIASTSEFLKNGKSSTDLEMAGSKSTVANLPILENSNDISKFDWLDLDPLSKPKVDGMDILHSATDEGKMTPNVITEDPWDAVLLEEKSPVMCHLERRVSGKSTQGVTVTRSQSLNIRTSQLAKLQGQTQQKDNGTTNLHTGSAHLQETEEQSREQAAFCQTVTKLRTKFPHTNRHTNPGFVLSPVMLQINISGENSSIKISIDIEGFQQLVTFTCDVSSPVELIIMQALCWVHDDLNEVDIENYILKVCGQEEVLQNKHCVGSHEYVQNCRKWDTEIKLQLLNCSAVCRALARTQSRMGTRVDFRHLCHLLEWALPFMRFPSTSSVQCSPQDSIRSSSHDLNSTLLVPATLVPNSAGDTFRDHAIASTTRPPLLPTRLHCTPRPTGSLEPDNAVQASLDQLTSAVHALLHLHLNPCSSSAANTPNNNRRTKEAWTATEHLQFTIFAAHGILPGWVSTYEKYYLVCSLTHNGEDLFKPIQSKKVGTYKNFFYLIKWDELIIFPIQIAQLPLESVLCLTLFGILNQNSGSSPDSNKQRKAPEMLGQVSLPLFDFRRMLTCGTKLLYLSTSFHTSPVSGMAHKRGNRMERIVLQVDFPYLSYDIIYKIPQAANRSVHYSIDTLEKDLKERLLSILSKDGILRQSKEDKAFLWERRHYCHSYANSLPKVLSCAPHWDWASLPEIYSLLQQWPPLPPLTALELLDSKFADQEVRTSAVNWIEAISDDELADFLPQFVQAFKYETYLDNSLVRFILARALGNIRIAHYLYWLLKDTLHDVKFGVRYEHVLGAFLSICGKGLREDLEKQTRLVQILGTVAEKVKQTSGSARQVILQSGMERVQTFFLKNKCRLPLSPSLVAKELNIKACSFFNSNAVPLKIALVNADPLGEEINVMFKVGEDLRQDMLALQMIKIMDKIWLQEGLDLRMVIFKCLSTGKDQGMVELVPTSDTLRKIQVEYGVTGSFKDKPLAEWLRKYNPTEEEYEKASENFIYSCAGCCVATYVLGICDRHNDNIMLRSTGHTFHIDFGKFLGHAQMFGSFKRDRAPFVLTSDMAYVINGGEKPTIRFQLFVDLCCQAYNLIRKRSTLFLSLLSLMLSSGLPELTGIQDLKYVQDALQPQTTDAEATIFFTRLIESSLGSVATKFNFFIHNLAQLRFSGLPSNDEPILSFSPKTYSLKQDGRIKDVSVFTYHKRYNPDKYYIYVVRVLREGQPEPTFVFRTFDEFQELHNKLGILFPLWKLPGFPSKMVLGRTHIKDVAAKRKVELNIYIQSLMNSSTEVSECDLVYTFFHPLLRDDKAEGIDGIAKPTDASPSSPTSGKVGGEVKLSISYRNGTLFIMVMHIKDLVTEDGTDPNPYVKTYLLPDPHKISKQKTKISRKTRNPTFNEMLVYRGYNKETLKQRELQLSVLSAESLRENFFLGGVTLSLKNFNLSKETVNWYRLTAVSYL</sequence>
<keyword evidence="39" id="KW-1185">Reference proteome</keyword>
<dbReference type="GO" id="GO:0006887">
    <property type="term" value="P:exocytosis"/>
    <property type="evidence" value="ECO:0007669"/>
    <property type="project" value="UniProtKB-KW"/>
</dbReference>
<dbReference type="Pfam" id="PF00787">
    <property type="entry name" value="PX"/>
    <property type="match status" value="1"/>
</dbReference>
<feature type="compositionally biased region" description="Basic and acidic residues" evidence="31">
    <location>
        <begin position="22"/>
        <end position="31"/>
    </location>
</feature>
<reference evidence="38" key="1">
    <citation type="submission" date="2025-08" db="UniProtKB">
        <authorList>
            <consortium name="Ensembl"/>
        </authorList>
    </citation>
    <scope>IDENTIFICATION</scope>
</reference>
<dbReference type="PROSITE" id="PS51545">
    <property type="entry name" value="PIK_HELICAL"/>
    <property type="match status" value="1"/>
</dbReference>
<dbReference type="SUPFAM" id="SSF56112">
    <property type="entry name" value="Protein kinase-like (PK-like)"/>
    <property type="match status" value="1"/>
</dbReference>
<dbReference type="GO" id="GO:0005524">
    <property type="term" value="F:ATP binding"/>
    <property type="evidence" value="ECO:0007669"/>
    <property type="project" value="UniProtKB-KW"/>
</dbReference>
<dbReference type="SMART" id="SM00144">
    <property type="entry name" value="PI3K_rbd"/>
    <property type="match status" value="1"/>
</dbReference>
<feature type="domain" description="PI3K/PI4K catalytic" evidence="34">
    <location>
        <begin position="1090"/>
        <end position="1368"/>
    </location>
</feature>
<dbReference type="GO" id="GO:0016477">
    <property type="term" value="P:cell migration"/>
    <property type="evidence" value="ECO:0007669"/>
    <property type="project" value="TreeGrafter"/>
</dbReference>
<keyword evidence="23" id="KW-0472">Membrane</keyword>
<dbReference type="GO" id="GO:0030136">
    <property type="term" value="C:clathrin-coated vesicle"/>
    <property type="evidence" value="ECO:0007669"/>
    <property type="project" value="UniProtKB-SubCell"/>
</dbReference>
<dbReference type="SUPFAM" id="SSF54236">
    <property type="entry name" value="Ubiquitin-like"/>
    <property type="match status" value="1"/>
</dbReference>
<dbReference type="Pfam" id="PF00613">
    <property type="entry name" value="PI3Ka"/>
    <property type="match status" value="1"/>
</dbReference>
<comment type="cofactor">
    <cofactor evidence="1">
        <name>Ca(2+)</name>
        <dbReference type="ChEBI" id="CHEBI:29108"/>
    </cofactor>
</comment>
<evidence type="ECO:0000256" key="27">
    <source>
        <dbReference type="ARBA" id="ARBA00023985"/>
    </source>
</evidence>
<evidence type="ECO:0000313" key="39">
    <source>
        <dbReference type="Proteomes" id="UP000694392"/>
    </source>
</evidence>
<dbReference type="PROSITE" id="PS50004">
    <property type="entry name" value="C2"/>
    <property type="match status" value="1"/>
</dbReference>
<evidence type="ECO:0000256" key="13">
    <source>
        <dbReference type="ARBA" id="ARBA00022490"/>
    </source>
</evidence>
<evidence type="ECO:0000256" key="28">
    <source>
        <dbReference type="ARBA" id="ARBA00029297"/>
    </source>
</evidence>
<dbReference type="InterPro" id="IPR002420">
    <property type="entry name" value="PI3K-type_C2_dom"/>
</dbReference>
<dbReference type="InterPro" id="IPR000341">
    <property type="entry name" value="PI3K_Ras-bd_dom"/>
</dbReference>
<dbReference type="GO" id="GO:0048015">
    <property type="term" value="P:phosphatidylinositol-mediated signaling"/>
    <property type="evidence" value="ECO:0007669"/>
    <property type="project" value="TreeGrafter"/>
</dbReference>
<dbReference type="EC" id="2.7.1.154" evidence="9"/>
<dbReference type="PROSITE" id="PS00915">
    <property type="entry name" value="PI3_4_KINASE_1"/>
    <property type="match status" value="1"/>
</dbReference>
<evidence type="ECO:0000256" key="5">
    <source>
        <dbReference type="ARBA" id="ARBA00004236"/>
    </source>
</evidence>
<evidence type="ECO:0000256" key="22">
    <source>
        <dbReference type="ARBA" id="ARBA00023098"/>
    </source>
</evidence>
<comment type="catalytic activity">
    <reaction evidence="27">
        <text>a 1,2-diacyl-sn-glycero-3-phospho-(1D-myo-inositol) + ATP = a 1,2-diacyl-sn-glycero-3-phospho-(1D-myo-inositol-3-phosphate) + ADP + H(+)</text>
        <dbReference type="Rhea" id="RHEA:12709"/>
        <dbReference type="ChEBI" id="CHEBI:15378"/>
        <dbReference type="ChEBI" id="CHEBI:30616"/>
        <dbReference type="ChEBI" id="CHEBI:57880"/>
        <dbReference type="ChEBI" id="CHEBI:58088"/>
        <dbReference type="ChEBI" id="CHEBI:456216"/>
        <dbReference type="EC" id="2.7.1.137"/>
    </reaction>
    <physiologicalReaction direction="left-to-right" evidence="27">
        <dbReference type="Rhea" id="RHEA:12710"/>
    </physiologicalReaction>
</comment>
<dbReference type="EC" id="2.7.1.153" evidence="8"/>
<feature type="compositionally biased region" description="Polar residues" evidence="31">
    <location>
        <begin position="355"/>
        <end position="377"/>
    </location>
</feature>
<comment type="similarity">
    <text evidence="7">Belongs to the PI3/PI4-kinase family. Type III PI4K subfamily.</text>
</comment>
<evidence type="ECO:0000256" key="2">
    <source>
        <dbReference type="ARBA" id="ARBA00001946"/>
    </source>
</evidence>
<comment type="catalytic activity">
    <reaction evidence="26">
        <text>a 1,2-diacyl-sn-glycero-3-phospho-(1D-myo-inositol-4,5-bisphosphate) + ATP = a 1,2-diacyl-sn-glycero-3-phospho-(1D-myo-inositol-3,4,5-trisphosphate) + ADP + H(+)</text>
        <dbReference type="Rhea" id="RHEA:21292"/>
        <dbReference type="ChEBI" id="CHEBI:15378"/>
        <dbReference type="ChEBI" id="CHEBI:30616"/>
        <dbReference type="ChEBI" id="CHEBI:57836"/>
        <dbReference type="ChEBI" id="CHEBI:58456"/>
        <dbReference type="ChEBI" id="CHEBI:456216"/>
        <dbReference type="EC" id="2.7.1.153"/>
    </reaction>
    <physiologicalReaction direction="left-to-right" evidence="26">
        <dbReference type="Rhea" id="RHEA:21293"/>
    </physiologicalReaction>
</comment>
<feature type="domain" description="C2" evidence="32">
    <location>
        <begin position="1547"/>
        <end position="1666"/>
    </location>
</feature>
<dbReference type="CDD" id="cd07289">
    <property type="entry name" value="PX_PI3K_C2_alpha"/>
    <property type="match status" value="1"/>
</dbReference>
<evidence type="ECO:0000259" key="32">
    <source>
        <dbReference type="PROSITE" id="PS50004"/>
    </source>
</evidence>
<comment type="subcellular location">
    <subcellularLocation>
        <location evidence="5">Cell membrane</location>
    </subcellularLocation>
    <subcellularLocation>
        <location evidence="4">Cytoplasmic vesicle</location>
        <location evidence="4">Clathrin-coated vesicle</location>
    </subcellularLocation>
    <subcellularLocation>
        <location evidence="6">Golgi apparatus</location>
        <location evidence="6">trans-Golgi network</location>
    </subcellularLocation>
    <subcellularLocation>
        <location evidence="3">Nucleus</location>
    </subcellularLocation>
</comment>
<gene>
    <name evidence="38" type="primary">PIK3C2A</name>
</gene>
<dbReference type="GO" id="GO:0090050">
    <property type="term" value="P:positive regulation of cell migration involved in sprouting angiogenesis"/>
    <property type="evidence" value="ECO:0007669"/>
    <property type="project" value="Ensembl"/>
</dbReference>
<dbReference type="FunFam" id="1.10.1070.11:FF:000003">
    <property type="entry name" value="Phosphatidylinositol 4-phosphate 3-kinase C2 domain-containing subunit beta"/>
    <property type="match status" value="1"/>
</dbReference>
<evidence type="ECO:0000256" key="20">
    <source>
        <dbReference type="ARBA" id="ARBA00022990"/>
    </source>
</evidence>
<dbReference type="FunFam" id="3.10.20.90:FF:000156">
    <property type="entry name" value="Phosphatidylinositol 4-phosphate 3-kinase C2 domain-containing subunit alpha"/>
    <property type="match status" value="1"/>
</dbReference>
<evidence type="ECO:0000256" key="19">
    <source>
        <dbReference type="ARBA" id="ARBA00022840"/>
    </source>
</evidence>
<evidence type="ECO:0000256" key="9">
    <source>
        <dbReference type="ARBA" id="ARBA00012013"/>
    </source>
</evidence>
<dbReference type="Pfam" id="PF00792">
    <property type="entry name" value="PI3K_C2"/>
    <property type="match status" value="1"/>
</dbReference>
<dbReference type="InterPro" id="IPR036871">
    <property type="entry name" value="PX_dom_sf"/>
</dbReference>
<evidence type="ECO:0000256" key="24">
    <source>
        <dbReference type="ARBA" id="ARBA00023242"/>
    </source>
</evidence>
<dbReference type="InterPro" id="IPR018936">
    <property type="entry name" value="PI3/4_kinase_CS"/>
</dbReference>
<dbReference type="PROSITE" id="PS51546">
    <property type="entry name" value="PI3K_RBD"/>
    <property type="match status" value="1"/>
</dbReference>
<dbReference type="PROSITE" id="PS50290">
    <property type="entry name" value="PI3_4_KINASE_3"/>
    <property type="match status" value="1"/>
</dbReference>
<dbReference type="GO" id="GO:0005942">
    <property type="term" value="C:phosphatidylinositol 3-kinase complex"/>
    <property type="evidence" value="ECO:0007669"/>
    <property type="project" value="TreeGrafter"/>
</dbReference>
<dbReference type="InterPro" id="IPR011009">
    <property type="entry name" value="Kinase-like_dom_sf"/>
</dbReference>
<name>A0A8D0L574_SPHPU</name>
<dbReference type="PROSITE" id="PS00916">
    <property type="entry name" value="PI3_4_KINASE_2"/>
    <property type="match status" value="1"/>
</dbReference>
<dbReference type="SMART" id="SM00145">
    <property type="entry name" value="PI3Ka"/>
    <property type="match status" value="1"/>
</dbReference>
<dbReference type="Gene3D" id="1.10.1070.11">
    <property type="entry name" value="Phosphatidylinositol 3-/4-kinase, catalytic domain"/>
    <property type="match status" value="1"/>
</dbReference>
<dbReference type="Pfam" id="PF00454">
    <property type="entry name" value="PI3_PI4_kinase"/>
    <property type="match status" value="1"/>
</dbReference>
<dbReference type="SMART" id="SM00146">
    <property type="entry name" value="PI3Kc"/>
    <property type="match status" value="1"/>
</dbReference>
<dbReference type="InterPro" id="IPR042133">
    <property type="entry name" value="PX_PI3K_C2_alpha"/>
</dbReference>
<dbReference type="Gene3D" id="3.30.1520.10">
    <property type="entry name" value="Phox-like domain"/>
    <property type="match status" value="1"/>
</dbReference>
<dbReference type="GO" id="GO:0046934">
    <property type="term" value="F:1-phosphatidylinositol-4,5-bisphosphate 3-kinase activity"/>
    <property type="evidence" value="ECO:0007669"/>
    <property type="project" value="UniProtKB-EC"/>
</dbReference>
<evidence type="ECO:0000313" key="38">
    <source>
        <dbReference type="Ensembl" id="ENSSPUP00000009554.1"/>
    </source>
</evidence>
<dbReference type="Gene3D" id="2.60.40.150">
    <property type="entry name" value="C2 domain"/>
    <property type="match status" value="2"/>
</dbReference>
<evidence type="ECO:0000259" key="34">
    <source>
        <dbReference type="PROSITE" id="PS50290"/>
    </source>
</evidence>
<evidence type="ECO:0000256" key="14">
    <source>
        <dbReference type="ARBA" id="ARBA00022553"/>
    </source>
</evidence>
<dbReference type="GO" id="GO:0035091">
    <property type="term" value="F:phosphatidylinositol binding"/>
    <property type="evidence" value="ECO:0007669"/>
    <property type="project" value="InterPro"/>
</dbReference>
<organism evidence="38 39">
    <name type="scientific">Sphenodon punctatus</name>
    <name type="common">Tuatara</name>
    <name type="synonym">Hatteria punctata</name>
    <dbReference type="NCBI Taxonomy" id="8508"/>
    <lineage>
        <taxon>Eukaryota</taxon>
        <taxon>Metazoa</taxon>
        <taxon>Chordata</taxon>
        <taxon>Craniata</taxon>
        <taxon>Vertebrata</taxon>
        <taxon>Euteleostomi</taxon>
        <taxon>Lepidosauria</taxon>
        <taxon>Sphenodontia</taxon>
        <taxon>Sphenodontidae</taxon>
        <taxon>Sphenodon</taxon>
    </lineage>
</organism>
<dbReference type="GO" id="GO:0005829">
    <property type="term" value="C:cytosol"/>
    <property type="evidence" value="ECO:0007669"/>
    <property type="project" value="Ensembl"/>
</dbReference>
<evidence type="ECO:0000256" key="25">
    <source>
        <dbReference type="ARBA" id="ARBA00023329"/>
    </source>
</evidence>
<dbReference type="SMART" id="SM00142">
    <property type="entry name" value="PI3K_C2"/>
    <property type="match status" value="1"/>
</dbReference>
<protein>
    <recommendedName>
        <fullName evidence="29">Phosphatidylinositol 4-phosphate 3-kinase C2 domain-containing subunit alpha</fullName>
        <ecNumber evidence="10">2.7.1.137</ecNumber>
        <ecNumber evidence="8">2.7.1.153</ecNumber>
        <ecNumber evidence="9">2.7.1.154</ecNumber>
    </recommendedName>
    <alternativeName>
        <fullName evidence="30">Phosphoinositide 3-kinase-C2-alpha</fullName>
    </alternativeName>
</protein>
<accession>A0A8D0L574</accession>
<dbReference type="GO" id="GO:0010508">
    <property type="term" value="P:positive regulation of autophagy"/>
    <property type="evidence" value="ECO:0007669"/>
    <property type="project" value="Ensembl"/>
</dbReference>
<feature type="compositionally biased region" description="Polar residues" evidence="31">
    <location>
        <begin position="50"/>
        <end position="68"/>
    </location>
</feature>
<keyword evidence="24" id="KW-0539">Nucleus</keyword>
<evidence type="ECO:0000256" key="10">
    <source>
        <dbReference type="ARBA" id="ARBA00012073"/>
    </source>
</evidence>
<evidence type="ECO:0000256" key="7">
    <source>
        <dbReference type="ARBA" id="ARBA00006209"/>
    </source>
</evidence>
<dbReference type="PANTHER" id="PTHR10048">
    <property type="entry name" value="PHOSPHATIDYLINOSITOL KINASE"/>
    <property type="match status" value="1"/>
</dbReference>
<keyword evidence="17" id="KW-0547">Nucleotide-binding</keyword>
<feature type="domain" description="PIK helical" evidence="35">
    <location>
        <begin position="846"/>
        <end position="1022"/>
    </location>
</feature>
<dbReference type="GO" id="GO:0035005">
    <property type="term" value="F:1-phosphatidylinositol-4-phosphate 3-kinase activity"/>
    <property type="evidence" value="ECO:0007669"/>
    <property type="project" value="UniProtKB-EC"/>
</dbReference>
<evidence type="ECO:0000256" key="17">
    <source>
        <dbReference type="ARBA" id="ARBA00022741"/>
    </source>
</evidence>
<evidence type="ECO:0000256" key="18">
    <source>
        <dbReference type="ARBA" id="ARBA00022777"/>
    </source>
</evidence>
<keyword evidence="13" id="KW-0963">Cytoplasm</keyword>
<dbReference type="InterPro" id="IPR001683">
    <property type="entry name" value="PX_dom"/>
</dbReference>
<keyword evidence="18" id="KW-0418">Kinase</keyword>
<dbReference type="InterPro" id="IPR000008">
    <property type="entry name" value="C2_dom"/>
</dbReference>
<dbReference type="PROSITE" id="PS50195">
    <property type="entry name" value="PX"/>
    <property type="match status" value="1"/>
</dbReference>
<dbReference type="InterPro" id="IPR015433">
    <property type="entry name" value="PI3/4_kinase"/>
</dbReference>
<dbReference type="SUPFAM" id="SSF49562">
    <property type="entry name" value="C2 domain (Calcium/lipid-binding domain, CaLB)"/>
    <property type="match status" value="2"/>
</dbReference>
<dbReference type="InterPro" id="IPR016024">
    <property type="entry name" value="ARM-type_fold"/>
</dbReference>
<comment type="catalytic activity">
    <reaction evidence="28">
        <text>a 1,2-diacyl-sn-glycero-3-phospho-(1D-myo-inositol 4-phosphate) + ATP = a 1,2-diacyl-sn-glycero-3-phospho-(1D-myo-inositol-3,4-bisphosphate) + ADP + H(+)</text>
        <dbReference type="Rhea" id="RHEA:18373"/>
        <dbReference type="ChEBI" id="CHEBI:15378"/>
        <dbReference type="ChEBI" id="CHEBI:30616"/>
        <dbReference type="ChEBI" id="CHEBI:57658"/>
        <dbReference type="ChEBI" id="CHEBI:58178"/>
        <dbReference type="ChEBI" id="CHEBI:456216"/>
        <dbReference type="EC" id="2.7.1.154"/>
    </reaction>
    <physiologicalReaction direction="left-to-right" evidence="28">
        <dbReference type="Rhea" id="RHEA:18374"/>
    </physiologicalReaction>
</comment>
<evidence type="ECO:0000256" key="8">
    <source>
        <dbReference type="ARBA" id="ARBA00012010"/>
    </source>
</evidence>
<feature type="domain" description="PI3K-RBD" evidence="36">
    <location>
        <begin position="427"/>
        <end position="515"/>
    </location>
</feature>
<dbReference type="GeneTree" id="ENSGT00940000157813"/>
<dbReference type="Proteomes" id="UP000694392">
    <property type="component" value="Unplaced"/>
</dbReference>
<keyword evidence="21" id="KW-0333">Golgi apparatus</keyword>
<evidence type="ECO:0000256" key="30">
    <source>
        <dbReference type="ARBA" id="ARBA00079346"/>
    </source>
</evidence>
<evidence type="ECO:0000256" key="15">
    <source>
        <dbReference type="ARBA" id="ARBA00022583"/>
    </source>
</evidence>
<dbReference type="InterPro" id="IPR029071">
    <property type="entry name" value="Ubiquitin-like_domsf"/>
</dbReference>
<keyword evidence="25" id="KW-0968">Cytoplasmic vesicle</keyword>